<proteinExistence type="predicted"/>
<evidence type="ECO:0000313" key="7">
    <source>
        <dbReference type="Proteomes" id="UP000015462"/>
    </source>
</evidence>
<evidence type="ECO:0000259" key="5">
    <source>
        <dbReference type="PROSITE" id="PS50977"/>
    </source>
</evidence>
<feature type="domain" description="HTH tetR-type" evidence="5">
    <location>
        <begin position="11"/>
        <end position="71"/>
    </location>
</feature>
<dbReference type="PROSITE" id="PS50977">
    <property type="entry name" value="HTH_TETR_2"/>
    <property type="match status" value="1"/>
</dbReference>
<sequence length="202" mass="22932">MKRFDTNLSEEQIKKDILAAADKRFRAFGYKKTTMSEIAQDLGMSTSNLYRYFPSKVSIAEAFALHCFAEKEAGLRLLLEQPLDNAIDALIVYAKGLLHYNFDQLNSYPAINDMIMALCETSSEVVDKKMDGELSILKVILEKGQAQQCWAIENIEETGLAIMASWVMFSTPTFMHHQTLEQLEERLSNVLNLIIIGLKVRD</sequence>
<keyword evidence="3" id="KW-0804">Transcription</keyword>
<dbReference type="EMBL" id="ASHL01000010">
    <property type="protein sequence ID" value="EPD12477.1"/>
    <property type="molecule type" value="Genomic_DNA"/>
</dbReference>
<evidence type="ECO:0000256" key="1">
    <source>
        <dbReference type="ARBA" id="ARBA00023015"/>
    </source>
</evidence>
<gene>
    <name evidence="6" type="ORF">L196_10164</name>
</gene>
<dbReference type="InterPro" id="IPR041478">
    <property type="entry name" value="TetR_C_27"/>
</dbReference>
<dbReference type="SUPFAM" id="SSF46689">
    <property type="entry name" value="Homeodomain-like"/>
    <property type="match status" value="1"/>
</dbReference>
<keyword evidence="7" id="KW-1185">Reference proteome</keyword>
<dbReference type="GO" id="GO:0003677">
    <property type="term" value="F:DNA binding"/>
    <property type="evidence" value="ECO:0007669"/>
    <property type="project" value="UniProtKB-UniRule"/>
</dbReference>
<dbReference type="PANTHER" id="PTHR47506">
    <property type="entry name" value="TRANSCRIPTIONAL REGULATORY PROTEIN"/>
    <property type="match status" value="1"/>
</dbReference>
<organism evidence="6 7">
    <name type="scientific">Cycloclasticus pugetii</name>
    <dbReference type="NCBI Taxonomy" id="34068"/>
    <lineage>
        <taxon>Bacteria</taxon>
        <taxon>Pseudomonadati</taxon>
        <taxon>Pseudomonadota</taxon>
        <taxon>Gammaproteobacteria</taxon>
        <taxon>Thiotrichales</taxon>
        <taxon>Piscirickettsiaceae</taxon>
        <taxon>Cycloclasticus</taxon>
    </lineage>
</organism>
<dbReference type="Pfam" id="PF00440">
    <property type="entry name" value="TetR_N"/>
    <property type="match status" value="1"/>
</dbReference>
<accession>A0AB33YZX3</accession>
<dbReference type="Pfam" id="PF17935">
    <property type="entry name" value="TetR_C_27"/>
    <property type="match status" value="1"/>
</dbReference>
<evidence type="ECO:0000256" key="3">
    <source>
        <dbReference type="ARBA" id="ARBA00023163"/>
    </source>
</evidence>
<dbReference type="Proteomes" id="UP000015462">
    <property type="component" value="Unassembled WGS sequence"/>
</dbReference>
<dbReference type="AlphaFoldDB" id="A0AB33YZX3"/>
<dbReference type="InterPro" id="IPR009057">
    <property type="entry name" value="Homeodomain-like_sf"/>
</dbReference>
<dbReference type="PANTHER" id="PTHR47506:SF1">
    <property type="entry name" value="HTH-TYPE TRANSCRIPTIONAL REGULATOR YJDC"/>
    <property type="match status" value="1"/>
</dbReference>
<feature type="DNA-binding region" description="H-T-H motif" evidence="4">
    <location>
        <begin position="34"/>
        <end position="53"/>
    </location>
</feature>
<evidence type="ECO:0000256" key="2">
    <source>
        <dbReference type="ARBA" id="ARBA00023125"/>
    </source>
</evidence>
<comment type="caution">
    <text evidence="6">The sequence shown here is derived from an EMBL/GenBank/DDBJ whole genome shotgun (WGS) entry which is preliminary data.</text>
</comment>
<dbReference type="Gene3D" id="1.10.10.60">
    <property type="entry name" value="Homeodomain-like"/>
    <property type="match status" value="1"/>
</dbReference>
<reference evidence="6 7" key="1">
    <citation type="journal article" date="2013" name="Genome Announc.">
        <title>Genome Sequence of the Pyrene- and Fluoranthene-Degrading Bacterium Cycloclasticus sp. Strain PY97M.</title>
        <authorList>
            <person name="Cui Z."/>
            <person name="Xu G."/>
            <person name="Li Q."/>
            <person name="Gao W."/>
            <person name="Zheng L."/>
        </authorList>
    </citation>
    <scope>NUCLEOTIDE SEQUENCE [LARGE SCALE GENOMIC DNA]</scope>
    <source>
        <strain evidence="6 7">PY97M</strain>
    </source>
</reference>
<evidence type="ECO:0000313" key="6">
    <source>
        <dbReference type="EMBL" id="EPD12477.1"/>
    </source>
</evidence>
<keyword evidence="1" id="KW-0805">Transcription regulation</keyword>
<dbReference type="RefSeq" id="WP_016390894.1">
    <property type="nucleotide sequence ID" value="NZ_KE646810.1"/>
</dbReference>
<keyword evidence="2 4" id="KW-0238">DNA-binding</keyword>
<dbReference type="PRINTS" id="PR00455">
    <property type="entry name" value="HTHTETR"/>
</dbReference>
<protein>
    <submittedName>
        <fullName evidence="6">TetR family transcriptional regulator</fullName>
    </submittedName>
</protein>
<dbReference type="InterPro" id="IPR001647">
    <property type="entry name" value="HTH_TetR"/>
</dbReference>
<evidence type="ECO:0000256" key="4">
    <source>
        <dbReference type="PROSITE-ProRule" id="PRU00335"/>
    </source>
</evidence>
<dbReference type="Gene3D" id="1.10.357.10">
    <property type="entry name" value="Tetracycline Repressor, domain 2"/>
    <property type="match status" value="1"/>
</dbReference>
<name>A0AB33YZX3_9GAMM</name>